<organism evidence="6 7">
    <name type="scientific">Streptomyces populi</name>
    <dbReference type="NCBI Taxonomy" id="2058924"/>
    <lineage>
        <taxon>Bacteria</taxon>
        <taxon>Bacillati</taxon>
        <taxon>Actinomycetota</taxon>
        <taxon>Actinomycetes</taxon>
        <taxon>Kitasatosporales</taxon>
        <taxon>Streptomycetaceae</taxon>
        <taxon>Streptomyces</taxon>
    </lineage>
</organism>
<dbReference type="SUPFAM" id="SSF56059">
    <property type="entry name" value="Glutathione synthetase ATP-binding domain-like"/>
    <property type="match status" value="1"/>
</dbReference>
<dbReference type="GO" id="GO:0046872">
    <property type="term" value="F:metal ion binding"/>
    <property type="evidence" value="ECO:0007669"/>
    <property type="project" value="InterPro"/>
</dbReference>
<gene>
    <name evidence="6" type="ORF">CW362_39010</name>
</gene>
<keyword evidence="7" id="KW-1185">Reference proteome</keyword>
<protein>
    <recommendedName>
        <fullName evidence="5">ATP-grasp domain-containing protein</fullName>
    </recommendedName>
</protein>
<feature type="domain" description="ATP-grasp" evidence="5">
    <location>
        <begin position="118"/>
        <end position="318"/>
    </location>
</feature>
<dbReference type="InterPro" id="IPR052032">
    <property type="entry name" value="ATP-dep_AA_Ligase"/>
</dbReference>
<dbReference type="GO" id="GO:0016874">
    <property type="term" value="F:ligase activity"/>
    <property type="evidence" value="ECO:0007669"/>
    <property type="project" value="UniProtKB-KW"/>
</dbReference>
<dbReference type="RefSeq" id="WP_103554331.1">
    <property type="nucleotide sequence ID" value="NZ_JBHJSK010000033.1"/>
</dbReference>
<reference evidence="6 7" key="1">
    <citation type="submission" date="2017-12" db="EMBL/GenBank/DDBJ databases">
        <title>Streptomyces populusis sp. nov., a novel endophytic actinobacterium isolated from stems of Populus adenopoda Maxim.</title>
        <authorList>
            <person name="Wang Z."/>
        </authorList>
    </citation>
    <scope>NUCLEOTIDE SEQUENCE [LARGE SCALE GENOMIC DNA]</scope>
    <source>
        <strain evidence="6 7">A249</strain>
    </source>
</reference>
<dbReference type="PANTHER" id="PTHR43585">
    <property type="entry name" value="FUMIPYRROLE BIOSYNTHESIS PROTEIN C"/>
    <property type="match status" value="1"/>
</dbReference>
<keyword evidence="1" id="KW-0436">Ligase</keyword>
<dbReference type="PANTHER" id="PTHR43585:SF2">
    <property type="entry name" value="ATP-GRASP ENZYME FSQD"/>
    <property type="match status" value="1"/>
</dbReference>
<keyword evidence="2 4" id="KW-0547">Nucleotide-binding</keyword>
<dbReference type="Gene3D" id="3.30.1490.20">
    <property type="entry name" value="ATP-grasp fold, A domain"/>
    <property type="match status" value="1"/>
</dbReference>
<dbReference type="Pfam" id="PF02786">
    <property type="entry name" value="CPSase_L_D2"/>
    <property type="match status" value="1"/>
</dbReference>
<dbReference type="OrthoDB" id="150319at2"/>
<comment type="caution">
    <text evidence="6">The sequence shown here is derived from an EMBL/GenBank/DDBJ whole genome shotgun (WGS) entry which is preliminary data.</text>
</comment>
<evidence type="ECO:0000313" key="7">
    <source>
        <dbReference type="Proteomes" id="UP000236178"/>
    </source>
</evidence>
<accession>A0A2I0SCN5</accession>
<evidence type="ECO:0000256" key="3">
    <source>
        <dbReference type="ARBA" id="ARBA00022840"/>
    </source>
</evidence>
<dbReference type="Gene3D" id="3.30.470.20">
    <property type="entry name" value="ATP-grasp fold, B domain"/>
    <property type="match status" value="1"/>
</dbReference>
<dbReference type="InterPro" id="IPR013815">
    <property type="entry name" value="ATP_grasp_subdomain_1"/>
</dbReference>
<evidence type="ECO:0000256" key="2">
    <source>
        <dbReference type="ARBA" id="ARBA00022741"/>
    </source>
</evidence>
<dbReference type="InterPro" id="IPR005479">
    <property type="entry name" value="CPAse_ATP-bd"/>
</dbReference>
<keyword evidence="3 4" id="KW-0067">ATP-binding</keyword>
<sequence length="430" mass="46858">MSVLVLHRNPLRPFPYREWLAGHDGEVVVLAARDRLEPDGERPSEDESGFTRLEVFDDFDDPAVDERALELARKFATTHVVALHEADVLRAAALRERLGLAGAWIADVEPYRDKLLMKALARAAGIEVAVHTLARTADEARRFATVHGFPLVLKERSGYNSVGLRICRSRADLNGALARTYPAGRRDDVLLEKFVPGRMCHVDGYVAGGKVAAAWPSQYQYDLASFGSDPGPRVDVTLDVDDPLTPRLLALARQVIDALSGPGSRLRDHAFHMEVFHTPDDRLVLCEAACRSGGAKIREVFHTLFGVHLGAYVTRVEAGLAVPGAAPAADGSLPRPRGMSGQVLTMKRPGLVRRLPRVPGEAWVRGFWLFAREGEVIAPAAGSADFLTAAVGSAPTREECERRLRELGARITADTEIVPLPDGEGREAKA</sequence>
<name>A0A2I0SCN5_9ACTN</name>
<dbReference type="GO" id="GO:0005524">
    <property type="term" value="F:ATP binding"/>
    <property type="evidence" value="ECO:0007669"/>
    <property type="project" value="UniProtKB-UniRule"/>
</dbReference>
<dbReference type="InterPro" id="IPR011761">
    <property type="entry name" value="ATP-grasp"/>
</dbReference>
<evidence type="ECO:0000256" key="4">
    <source>
        <dbReference type="PROSITE-ProRule" id="PRU00409"/>
    </source>
</evidence>
<evidence type="ECO:0000256" key="1">
    <source>
        <dbReference type="ARBA" id="ARBA00022598"/>
    </source>
</evidence>
<dbReference type="AlphaFoldDB" id="A0A2I0SCN5"/>
<dbReference type="EMBL" id="PJOS01000152">
    <property type="protein sequence ID" value="PKT67701.1"/>
    <property type="molecule type" value="Genomic_DNA"/>
</dbReference>
<dbReference type="Gene3D" id="3.40.50.20">
    <property type="match status" value="1"/>
</dbReference>
<evidence type="ECO:0000259" key="5">
    <source>
        <dbReference type="PROSITE" id="PS50975"/>
    </source>
</evidence>
<dbReference type="Proteomes" id="UP000236178">
    <property type="component" value="Unassembled WGS sequence"/>
</dbReference>
<dbReference type="PROSITE" id="PS50975">
    <property type="entry name" value="ATP_GRASP"/>
    <property type="match status" value="1"/>
</dbReference>
<proteinExistence type="predicted"/>
<evidence type="ECO:0000313" key="6">
    <source>
        <dbReference type="EMBL" id="PKT67701.1"/>
    </source>
</evidence>